<dbReference type="EMBL" id="JAAOIV010000005">
    <property type="protein sequence ID" value="NHN55892.1"/>
    <property type="molecule type" value="Genomic_DNA"/>
</dbReference>
<proteinExistence type="predicted"/>
<keyword evidence="1" id="KW-1133">Transmembrane helix</keyword>
<keyword evidence="1" id="KW-0812">Transmembrane</keyword>
<feature type="transmembrane region" description="Helical" evidence="1">
    <location>
        <begin position="36"/>
        <end position="54"/>
    </location>
</feature>
<sequence length="172" mass="18552">MPAEWWRRWVKRGVGAVVAGAAFWFLAGLAGWHAPLAVVLAVAVAAVAIGGYAADTGPQWPIAMPTVDPAEPHYRGAQEARLFYLRRISEDATSRAGQLDTGRASPVALQRGLRAVARHRVATRTGIPLEADDLDGLARALDPVLARYLCTQPPPPINPAQLTDVIHRIEEL</sequence>
<dbReference type="RefSeq" id="WP_166196108.1">
    <property type="nucleotide sequence ID" value="NZ_JAAOIV010000005.1"/>
</dbReference>
<feature type="transmembrane region" description="Helical" evidence="1">
    <location>
        <begin position="12"/>
        <end position="30"/>
    </location>
</feature>
<keyword evidence="1" id="KW-0472">Membrane</keyword>
<gene>
    <name evidence="2" type="ORF">G9U51_08910</name>
</gene>
<evidence type="ECO:0000313" key="3">
    <source>
        <dbReference type="Proteomes" id="UP000744769"/>
    </source>
</evidence>
<dbReference type="Proteomes" id="UP000744769">
    <property type="component" value="Unassembled WGS sequence"/>
</dbReference>
<dbReference type="AlphaFoldDB" id="A0A967E924"/>
<reference evidence="2" key="1">
    <citation type="submission" date="2020-03" db="EMBL/GenBank/DDBJ databases">
        <title>Draft sequencing of Calidifontibacter sp. DB0510.</title>
        <authorList>
            <person name="Kim D.-U."/>
        </authorList>
    </citation>
    <scope>NUCLEOTIDE SEQUENCE</scope>
    <source>
        <strain evidence="2">DB0510</strain>
    </source>
</reference>
<protein>
    <submittedName>
        <fullName evidence="2">Uncharacterized protein</fullName>
    </submittedName>
</protein>
<keyword evidence="3" id="KW-1185">Reference proteome</keyword>
<organism evidence="2 3">
    <name type="scientific">Metallococcus carri</name>
    <dbReference type="NCBI Taxonomy" id="1656884"/>
    <lineage>
        <taxon>Bacteria</taxon>
        <taxon>Bacillati</taxon>
        <taxon>Actinomycetota</taxon>
        <taxon>Actinomycetes</taxon>
        <taxon>Micrococcales</taxon>
        <taxon>Dermacoccaceae</taxon>
        <taxon>Metallococcus</taxon>
    </lineage>
</organism>
<evidence type="ECO:0000313" key="2">
    <source>
        <dbReference type="EMBL" id="NHN55892.1"/>
    </source>
</evidence>
<accession>A0A967E924</accession>
<comment type="caution">
    <text evidence="2">The sequence shown here is derived from an EMBL/GenBank/DDBJ whole genome shotgun (WGS) entry which is preliminary data.</text>
</comment>
<name>A0A967E924_9MICO</name>
<evidence type="ECO:0000256" key="1">
    <source>
        <dbReference type="SAM" id="Phobius"/>
    </source>
</evidence>